<dbReference type="SUPFAM" id="SSF103473">
    <property type="entry name" value="MFS general substrate transporter"/>
    <property type="match status" value="1"/>
</dbReference>
<feature type="region of interest" description="Disordered" evidence="7">
    <location>
        <begin position="443"/>
        <end position="465"/>
    </location>
</feature>
<keyword evidence="4 8" id="KW-0812">Transmembrane</keyword>
<keyword evidence="6 8" id="KW-0472">Membrane</keyword>
<dbReference type="PROSITE" id="PS50850">
    <property type="entry name" value="MFS"/>
    <property type="match status" value="1"/>
</dbReference>
<evidence type="ECO:0000313" key="11">
    <source>
        <dbReference type="Proteomes" id="UP001501598"/>
    </source>
</evidence>
<feature type="transmembrane region" description="Helical" evidence="8">
    <location>
        <begin position="194"/>
        <end position="214"/>
    </location>
</feature>
<organism evidence="10 11">
    <name type="scientific">Pseudonocardia xishanensis</name>
    <dbReference type="NCBI Taxonomy" id="630995"/>
    <lineage>
        <taxon>Bacteria</taxon>
        <taxon>Bacillati</taxon>
        <taxon>Actinomycetota</taxon>
        <taxon>Actinomycetes</taxon>
        <taxon>Pseudonocardiales</taxon>
        <taxon>Pseudonocardiaceae</taxon>
        <taxon>Pseudonocardia</taxon>
    </lineage>
</organism>
<dbReference type="InterPro" id="IPR036259">
    <property type="entry name" value="MFS_trans_sf"/>
</dbReference>
<feature type="transmembrane region" description="Helical" evidence="8">
    <location>
        <begin position="21"/>
        <end position="44"/>
    </location>
</feature>
<evidence type="ECO:0000256" key="5">
    <source>
        <dbReference type="ARBA" id="ARBA00022989"/>
    </source>
</evidence>
<evidence type="ECO:0000256" key="4">
    <source>
        <dbReference type="ARBA" id="ARBA00022692"/>
    </source>
</evidence>
<dbReference type="InterPro" id="IPR020846">
    <property type="entry name" value="MFS_dom"/>
</dbReference>
<keyword evidence="11" id="KW-1185">Reference proteome</keyword>
<feature type="transmembrane region" description="Helical" evidence="8">
    <location>
        <begin position="316"/>
        <end position="336"/>
    </location>
</feature>
<evidence type="ECO:0000256" key="1">
    <source>
        <dbReference type="ARBA" id="ARBA00004651"/>
    </source>
</evidence>
<feature type="transmembrane region" description="Helical" evidence="8">
    <location>
        <begin position="92"/>
        <end position="110"/>
    </location>
</feature>
<evidence type="ECO:0000256" key="2">
    <source>
        <dbReference type="ARBA" id="ARBA00022448"/>
    </source>
</evidence>
<reference evidence="11" key="1">
    <citation type="journal article" date="2019" name="Int. J. Syst. Evol. Microbiol.">
        <title>The Global Catalogue of Microorganisms (GCM) 10K type strain sequencing project: providing services to taxonomists for standard genome sequencing and annotation.</title>
        <authorList>
            <consortium name="The Broad Institute Genomics Platform"/>
            <consortium name="The Broad Institute Genome Sequencing Center for Infectious Disease"/>
            <person name="Wu L."/>
            <person name="Ma J."/>
        </authorList>
    </citation>
    <scope>NUCLEOTIDE SEQUENCE [LARGE SCALE GENOMIC DNA]</scope>
    <source>
        <strain evidence="11">JCM 17906</strain>
    </source>
</reference>
<feature type="transmembrane region" description="Helical" evidence="8">
    <location>
        <begin position="116"/>
        <end position="134"/>
    </location>
</feature>
<feature type="transmembrane region" description="Helical" evidence="8">
    <location>
        <begin position="342"/>
        <end position="369"/>
    </location>
</feature>
<dbReference type="PANTHER" id="PTHR43045">
    <property type="entry name" value="SHIKIMATE TRANSPORTER"/>
    <property type="match status" value="1"/>
</dbReference>
<evidence type="ECO:0000313" key="10">
    <source>
        <dbReference type="EMBL" id="GAA4551333.1"/>
    </source>
</evidence>
<keyword evidence="2" id="KW-0813">Transport</keyword>
<evidence type="ECO:0000259" key="9">
    <source>
        <dbReference type="PROSITE" id="PS50850"/>
    </source>
</evidence>
<protein>
    <submittedName>
        <fullName evidence="10">MFS transporter</fullName>
    </submittedName>
</protein>
<dbReference type="PANTHER" id="PTHR43045:SF4">
    <property type="entry name" value="TRANSPORTER YDFJ-RELATED"/>
    <property type="match status" value="1"/>
</dbReference>
<feature type="transmembrane region" description="Helical" evidence="8">
    <location>
        <begin position="292"/>
        <end position="309"/>
    </location>
</feature>
<proteinExistence type="predicted"/>
<evidence type="ECO:0000256" key="7">
    <source>
        <dbReference type="SAM" id="MobiDB-lite"/>
    </source>
</evidence>
<name>A0ABP8RXS6_9PSEU</name>
<dbReference type="Proteomes" id="UP001501598">
    <property type="component" value="Unassembled WGS sequence"/>
</dbReference>
<dbReference type="EMBL" id="BAABGT010000067">
    <property type="protein sequence ID" value="GAA4551333.1"/>
    <property type="molecule type" value="Genomic_DNA"/>
</dbReference>
<dbReference type="Pfam" id="PF07690">
    <property type="entry name" value="MFS_1"/>
    <property type="match status" value="1"/>
</dbReference>
<gene>
    <name evidence="10" type="ORF">GCM10023175_42970</name>
</gene>
<evidence type="ECO:0000256" key="6">
    <source>
        <dbReference type="ARBA" id="ARBA00023136"/>
    </source>
</evidence>
<accession>A0ABP8RXS6</accession>
<comment type="subcellular location">
    <subcellularLocation>
        <location evidence="1">Cell membrane</location>
        <topology evidence="1">Multi-pass membrane protein</topology>
    </subcellularLocation>
</comment>
<dbReference type="RefSeq" id="WP_345421408.1">
    <property type="nucleotide sequence ID" value="NZ_BAABGT010000067.1"/>
</dbReference>
<sequence length="465" mass="48964">MSVSTSDPDFRVRRRRAILSAWAGFAVDSYSIYIVSSVLLPALVYFQGDISAEGKAIFAGLTLATTLLGRPLGGIIFGHFADKIGRARVGSVTIYGFGTISLLIACLPGAELIGAVPAMGLLLFLRFVEGIFLGGEYTAATPMALEYAPPARRGLVGAVIQCSASGGPLLVAAAMAVVLLIAPSGDINSPYVQWGWRLPFVLGFVMSFVIAWFLRRKVEESTIQQEVRAQEGEHTTSALRRVLKGKSGRAFVQAWVIMTGIFFTVNLTGSVLNQFLLGNEGFTPADLANTQLIVSVFGMASYIVAGFFSDKIGRKNVLFIVMGASLVCYPILISVIGSNVGFGWGTLTLLAIGIHILNAAPLGVLPAYINERFATSVRSTGWGVAYSTAVIIPAFFSYYMVWLSALVPFAWTAGILAVLGAVIVLAATAAGPETKGIDLRVAGTDDDQAPAGGTVGSEPSVASGT</sequence>
<feature type="domain" description="Major facilitator superfamily (MFS) profile" evidence="9">
    <location>
        <begin position="17"/>
        <end position="435"/>
    </location>
</feature>
<feature type="transmembrane region" description="Helical" evidence="8">
    <location>
        <begin position="155"/>
        <end position="182"/>
    </location>
</feature>
<comment type="caution">
    <text evidence="10">The sequence shown here is derived from an EMBL/GenBank/DDBJ whole genome shotgun (WGS) entry which is preliminary data.</text>
</comment>
<evidence type="ECO:0000256" key="8">
    <source>
        <dbReference type="SAM" id="Phobius"/>
    </source>
</evidence>
<feature type="transmembrane region" description="Helical" evidence="8">
    <location>
        <begin position="56"/>
        <end position="80"/>
    </location>
</feature>
<keyword evidence="5 8" id="KW-1133">Transmembrane helix</keyword>
<feature type="transmembrane region" description="Helical" evidence="8">
    <location>
        <begin position="250"/>
        <end position="272"/>
    </location>
</feature>
<feature type="transmembrane region" description="Helical" evidence="8">
    <location>
        <begin position="409"/>
        <end position="430"/>
    </location>
</feature>
<dbReference type="InterPro" id="IPR011701">
    <property type="entry name" value="MFS"/>
</dbReference>
<feature type="transmembrane region" description="Helical" evidence="8">
    <location>
        <begin position="381"/>
        <end position="403"/>
    </location>
</feature>
<evidence type="ECO:0000256" key="3">
    <source>
        <dbReference type="ARBA" id="ARBA00022475"/>
    </source>
</evidence>
<keyword evidence="3" id="KW-1003">Cell membrane</keyword>
<dbReference type="Gene3D" id="1.20.1250.20">
    <property type="entry name" value="MFS general substrate transporter like domains"/>
    <property type="match status" value="2"/>
</dbReference>